<protein>
    <submittedName>
        <fullName evidence="5">Processing peptidase</fullName>
    </submittedName>
</protein>
<dbReference type="Pfam" id="PF00675">
    <property type="entry name" value="Peptidase_M16"/>
    <property type="match status" value="1"/>
</dbReference>
<gene>
    <name evidence="5" type="ORF">NIES806_33990</name>
</gene>
<dbReference type="PROSITE" id="PS00143">
    <property type="entry name" value="INSULINASE"/>
    <property type="match status" value="1"/>
</dbReference>
<evidence type="ECO:0000259" key="3">
    <source>
        <dbReference type="Pfam" id="PF00675"/>
    </source>
</evidence>
<dbReference type="InterPro" id="IPR001431">
    <property type="entry name" value="Pept_M16_Zn_BS"/>
</dbReference>
<evidence type="ECO:0000313" key="6">
    <source>
        <dbReference type="Proteomes" id="UP000218702"/>
    </source>
</evidence>
<dbReference type="AlphaFoldDB" id="A0A1Z4V6L5"/>
<dbReference type="InterPro" id="IPR007863">
    <property type="entry name" value="Peptidase_M16_C"/>
</dbReference>
<dbReference type="Pfam" id="PF05193">
    <property type="entry name" value="Peptidase_M16_C"/>
    <property type="match status" value="1"/>
</dbReference>
<dbReference type="EMBL" id="AP018316">
    <property type="protein sequence ID" value="BAZ87181.1"/>
    <property type="molecule type" value="Genomic_DNA"/>
</dbReference>
<feature type="domain" description="Peptidase M16 C-terminal" evidence="4">
    <location>
        <begin position="170"/>
        <end position="345"/>
    </location>
</feature>
<dbReference type="PANTHER" id="PTHR11851">
    <property type="entry name" value="METALLOPROTEASE"/>
    <property type="match status" value="1"/>
</dbReference>
<dbReference type="PANTHER" id="PTHR11851:SF49">
    <property type="entry name" value="MITOCHONDRIAL-PROCESSING PEPTIDASE SUBUNIT ALPHA"/>
    <property type="match status" value="1"/>
</dbReference>
<reference evidence="5 6" key="1">
    <citation type="submission" date="2017-06" db="EMBL/GenBank/DDBJ databases">
        <title>Genome sequencing of cyanobaciteial culture collection at National Institute for Environmental Studies (NIES).</title>
        <authorList>
            <person name="Hirose Y."/>
            <person name="Shimura Y."/>
            <person name="Fujisawa T."/>
            <person name="Nakamura Y."/>
            <person name="Kawachi M."/>
        </authorList>
    </citation>
    <scope>NUCLEOTIDE SEQUENCE [LARGE SCALE GENOMIC DNA]</scope>
    <source>
        <strain evidence="5 6">NIES-806</strain>
    </source>
</reference>
<dbReference type="InterPro" id="IPR011765">
    <property type="entry name" value="Pept_M16_N"/>
</dbReference>
<dbReference type="GO" id="GO:0006508">
    <property type="term" value="P:proteolysis"/>
    <property type="evidence" value="ECO:0007669"/>
    <property type="project" value="InterPro"/>
</dbReference>
<dbReference type="OrthoDB" id="9811314at2"/>
<dbReference type="GO" id="GO:0046872">
    <property type="term" value="F:metal ion binding"/>
    <property type="evidence" value="ECO:0007669"/>
    <property type="project" value="InterPro"/>
</dbReference>
<evidence type="ECO:0000256" key="2">
    <source>
        <dbReference type="RuleBase" id="RU004447"/>
    </source>
</evidence>
<organism evidence="5 6">
    <name type="scientific">Dolichospermum compactum NIES-806</name>
    <dbReference type="NCBI Taxonomy" id="1973481"/>
    <lineage>
        <taxon>Bacteria</taxon>
        <taxon>Bacillati</taxon>
        <taxon>Cyanobacteriota</taxon>
        <taxon>Cyanophyceae</taxon>
        <taxon>Nostocales</taxon>
        <taxon>Aphanizomenonaceae</taxon>
        <taxon>Dolichospermum</taxon>
        <taxon>Dolichospermum compactum</taxon>
    </lineage>
</organism>
<evidence type="ECO:0000259" key="4">
    <source>
        <dbReference type="Pfam" id="PF05193"/>
    </source>
</evidence>
<dbReference type="KEGG" id="dcm:NIES806_33990"/>
<evidence type="ECO:0000313" key="5">
    <source>
        <dbReference type="EMBL" id="BAZ87181.1"/>
    </source>
</evidence>
<dbReference type="Proteomes" id="UP000218702">
    <property type="component" value="Chromosome"/>
</dbReference>
<dbReference type="InterPro" id="IPR050361">
    <property type="entry name" value="MPP/UQCRC_Complex"/>
</dbReference>
<dbReference type="InterPro" id="IPR011249">
    <property type="entry name" value="Metalloenz_LuxS/M16"/>
</dbReference>
<accession>A0A1Z4V6L5</accession>
<dbReference type="Gene3D" id="3.30.830.10">
    <property type="entry name" value="Metalloenzyme, LuxS/M16 peptidase-like"/>
    <property type="match status" value="2"/>
</dbReference>
<comment type="similarity">
    <text evidence="1 2">Belongs to the peptidase M16 family.</text>
</comment>
<dbReference type="GO" id="GO:0004222">
    <property type="term" value="F:metalloendopeptidase activity"/>
    <property type="evidence" value="ECO:0007669"/>
    <property type="project" value="InterPro"/>
</dbReference>
<name>A0A1Z4V6L5_9CYAN</name>
<feature type="domain" description="Peptidase M16 N-terminal" evidence="3">
    <location>
        <begin position="18"/>
        <end position="161"/>
    </location>
</feature>
<sequence length="413" mass="47044">MFPGSVIKLDNGLTFIHQEISTTPVVVADVWVRAGTNLEPEPWFGMAHFLEHMIFKGTPNLLPGEFDYHIEKIGGVSNAATSHDYAHYSITTAANHLEHTLPHLGELLLNAAIPDDEFIRERDVVLEEIRSYNDDPDWVGFQSLVKNVYQHHPYGRSVLGTEQELMQHSPEAMRCFYRSYYQPENMTVVIVGGISETAARELVNRTFADFPQRDHCPQFTKVAAPVIKGIRRHELILPRLEQARLMMGWKVPGAEQLRAVHGLELLSALLGAGRISRLVSDLREEKQLVQEICCDFSLQQQSSLLTITAWLESEYLERVEELICNHLQALQDQEISSSELNRIQRFLCNDYAFSTETPNQLTNFYGYYHTIANAELAVTYPQEIQSFNPQELQKLAQQYLSPANYAVTILQPC</sequence>
<keyword evidence="6" id="KW-1185">Reference proteome</keyword>
<proteinExistence type="inferred from homology"/>
<dbReference type="RefSeq" id="WP_096669074.1">
    <property type="nucleotide sequence ID" value="NZ_AP018316.1"/>
</dbReference>
<dbReference type="SUPFAM" id="SSF63411">
    <property type="entry name" value="LuxS/MPP-like metallohydrolase"/>
    <property type="match status" value="2"/>
</dbReference>
<evidence type="ECO:0000256" key="1">
    <source>
        <dbReference type="ARBA" id="ARBA00007261"/>
    </source>
</evidence>